<dbReference type="GO" id="GO:0004222">
    <property type="term" value="F:metalloendopeptidase activity"/>
    <property type="evidence" value="ECO:0007669"/>
    <property type="project" value="InterPro"/>
</dbReference>
<accession>A0AA40IAL7</accession>
<dbReference type="PANTHER" id="PTHR11905">
    <property type="entry name" value="ADAM A DISINTEGRIN AND METALLOPROTEASE DOMAIN"/>
    <property type="match status" value="1"/>
</dbReference>
<dbReference type="PROSITE" id="PS50215">
    <property type="entry name" value="ADAM_MEPRO"/>
    <property type="match status" value="1"/>
</dbReference>
<feature type="disulfide bond" evidence="1">
    <location>
        <begin position="278"/>
        <end position="302"/>
    </location>
</feature>
<reference evidence="4" key="1">
    <citation type="submission" date="2023-06" db="EMBL/GenBank/DDBJ databases">
        <title>Reference genome for the Northern bat (Eptesicus nilssonii), a most northern bat species.</title>
        <authorList>
            <person name="Laine V.N."/>
            <person name="Pulliainen A.T."/>
            <person name="Lilley T.M."/>
        </authorList>
    </citation>
    <scope>NUCLEOTIDE SEQUENCE</scope>
    <source>
        <strain evidence="4">BLF_Eptnil</strain>
        <tissue evidence="4">Kidney</tissue>
    </source>
</reference>
<keyword evidence="5" id="KW-1185">Reference proteome</keyword>
<proteinExistence type="predicted"/>
<sequence>MPLLLLGLWVVLGSHPVFSRLSLLALHLLEVVIPRKELHHGKALLAAGWLSYSLRDTSFHMRRKRLFWPGQLVVMTQDDQGALQVDYPFFPLDCYYLGYLEDVPLSMVTVDTCYGGLEGIMKVDDLAYEIKPLKDSQRFEHIVSQIVADTNATGPMSTLDTRLRGTRCSLTRTQCSLQGQHLIVIYNTESHPDMTNYSSTGPFAQNYANKYSTIFLYIQPYCEQRGAPINLIITIPIMRLHLQICFSGSTIQTLFIVTIIASHQIGALFGLWLDTNDCVCQRRATCIMYSRYPVLTDSFSNCSFQHTQHILNNNNRCLFREIVYSNSTLTPIRCGNSVVEDKEQCDCGTFKQCYTNPYWTVTAALHLGAFGKLLQNCTYTPAGRSADQSRTSVTFRVLQGEGHAVPQVIFICKMEPRCTEDGYCYHGNCTDRSMHCKEIFGEGALSTPDCLLWHK</sequence>
<comment type="caution">
    <text evidence="4">The sequence shown here is derived from an EMBL/GenBank/DDBJ whole genome shotgun (WGS) entry which is preliminary data.</text>
</comment>
<name>A0AA40IAL7_CNENI</name>
<evidence type="ECO:0000256" key="1">
    <source>
        <dbReference type="PROSITE-ProRule" id="PRU00276"/>
    </source>
</evidence>
<dbReference type="PANTHER" id="PTHR11905:SF140">
    <property type="entry name" value="A DISINTEGRIN AND METALLOPEPTIDASE DOMAIN 6-RELATED"/>
    <property type="match status" value="1"/>
</dbReference>
<feature type="domain" description="Peptidase M12B" evidence="3">
    <location>
        <begin position="217"/>
        <end position="323"/>
    </location>
</feature>
<dbReference type="GO" id="GO:0008584">
    <property type="term" value="P:male gonad development"/>
    <property type="evidence" value="ECO:0007669"/>
    <property type="project" value="TreeGrafter"/>
</dbReference>
<dbReference type="EMBL" id="JAULJE010000002">
    <property type="protein sequence ID" value="KAK1346147.1"/>
    <property type="molecule type" value="Genomic_DNA"/>
</dbReference>
<dbReference type="Pfam" id="PF01421">
    <property type="entry name" value="Reprolysin"/>
    <property type="match status" value="1"/>
</dbReference>
<dbReference type="AlphaFoldDB" id="A0AA40IAL7"/>
<organism evidence="4 5">
    <name type="scientific">Cnephaeus nilssonii</name>
    <name type="common">Northern bat</name>
    <name type="synonym">Eptesicus nilssonii</name>
    <dbReference type="NCBI Taxonomy" id="3371016"/>
    <lineage>
        <taxon>Eukaryota</taxon>
        <taxon>Metazoa</taxon>
        <taxon>Chordata</taxon>
        <taxon>Craniata</taxon>
        <taxon>Vertebrata</taxon>
        <taxon>Euteleostomi</taxon>
        <taxon>Mammalia</taxon>
        <taxon>Eutheria</taxon>
        <taxon>Laurasiatheria</taxon>
        <taxon>Chiroptera</taxon>
        <taxon>Yangochiroptera</taxon>
        <taxon>Vespertilionidae</taxon>
        <taxon>Cnephaeus</taxon>
    </lineage>
</organism>
<keyword evidence="1" id="KW-1015">Disulfide bond</keyword>
<dbReference type="Gene3D" id="3.40.390.10">
    <property type="entry name" value="Collagenase (Catalytic Domain)"/>
    <property type="match status" value="1"/>
</dbReference>
<dbReference type="GO" id="GO:0009897">
    <property type="term" value="C:external side of plasma membrane"/>
    <property type="evidence" value="ECO:0007669"/>
    <property type="project" value="TreeGrafter"/>
</dbReference>
<dbReference type="Gene3D" id="4.10.70.10">
    <property type="entry name" value="Disintegrin domain"/>
    <property type="match status" value="1"/>
</dbReference>
<dbReference type="GO" id="GO:1990913">
    <property type="term" value="C:sperm head plasma membrane"/>
    <property type="evidence" value="ECO:0007669"/>
    <property type="project" value="TreeGrafter"/>
</dbReference>
<dbReference type="Proteomes" id="UP001177744">
    <property type="component" value="Unassembled WGS sequence"/>
</dbReference>
<dbReference type="InterPro" id="IPR001590">
    <property type="entry name" value="Peptidase_M12B"/>
</dbReference>
<feature type="chain" id="PRO_5041429043" description="Peptidase M12B domain-containing protein" evidence="2">
    <location>
        <begin position="20"/>
        <end position="455"/>
    </location>
</feature>
<dbReference type="SUPFAM" id="SSF55486">
    <property type="entry name" value="Metalloproteases ('zincins'), catalytic domain"/>
    <property type="match status" value="1"/>
</dbReference>
<evidence type="ECO:0000313" key="4">
    <source>
        <dbReference type="EMBL" id="KAK1346147.1"/>
    </source>
</evidence>
<evidence type="ECO:0000259" key="3">
    <source>
        <dbReference type="PROSITE" id="PS50215"/>
    </source>
</evidence>
<dbReference type="InterPro" id="IPR024079">
    <property type="entry name" value="MetalloPept_cat_dom_sf"/>
</dbReference>
<dbReference type="InterPro" id="IPR036436">
    <property type="entry name" value="Disintegrin_dom_sf"/>
</dbReference>
<feature type="signal peptide" evidence="2">
    <location>
        <begin position="1"/>
        <end position="19"/>
    </location>
</feature>
<gene>
    <name evidence="4" type="ORF">QTO34_008616</name>
</gene>
<evidence type="ECO:0000313" key="5">
    <source>
        <dbReference type="Proteomes" id="UP001177744"/>
    </source>
</evidence>
<keyword evidence="2" id="KW-0732">Signal</keyword>
<comment type="caution">
    <text evidence="1">Lacks conserved residue(s) required for the propagation of feature annotation.</text>
</comment>
<protein>
    <recommendedName>
        <fullName evidence="3">Peptidase M12B domain-containing protein</fullName>
    </recommendedName>
</protein>
<evidence type="ECO:0000256" key="2">
    <source>
        <dbReference type="SAM" id="SignalP"/>
    </source>
</evidence>
<dbReference type="GO" id="GO:0006508">
    <property type="term" value="P:proteolysis"/>
    <property type="evidence" value="ECO:0007669"/>
    <property type="project" value="InterPro"/>
</dbReference>